<dbReference type="EMBL" id="FNDD01000011">
    <property type="protein sequence ID" value="SDH22519.1"/>
    <property type="molecule type" value="Genomic_DNA"/>
</dbReference>
<protein>
    <submittedName>
        <fullName evidence="10">Methylamine dehydrogenase heavy chain</fullName>
    </submittedName>
</protein>
<evidence type="ECO:0000256" key="8">
    <source>
        <dbReference type="PIRSR" id="PIRSR609451-50"/>
    </source>
</evidence>
<feature type="chain" id="PRO_5011620749" evidence="9">
    <location>
        <begin position="23"/>
        <end position="380"/>
    </location>
</feature>
<evidence type="ECO:0000256" key="7">
    <source>
        <dbReference type="ARBA" id="ARBA00023002"/>
    </source>
</evidence>
<dbReference type="SUPFAM" id="SSF50969">
    <property type="entry name" value="YVTN repeat-like/Quinoprotein amine dehydrogenase"/>
    <property type="match status" value="1"/>
</dbReference>
<keyword evidence="5" id="KW-0574">Periplasm</keyword>
<dbReference type="RefSeq" id="WP_093273362.1">
    <property type="nucleotide sequence ID" value="NZ_FNDD01000011.1"/>
</dbReference>
<feature type="signal peptide" evidence="9">
    <location>
        <begin position="1"/>
        <end position="22"/>
    </location>
</feature>
<dbReference type="GO" id="GO:0042597">
    <property type="term" value="C:periplasmic space"/>
    <property type="evidence" value="ECO:0007669"/>
    <property type="project" value="UniProtKB-SubCell"/>
</dbReference>
<evidence type="ECO:0000256" key="6">
    <source>
        <dbReference type="ARBA" id="ARBA00022982"/>
    </source>
</evidence>
<dbReference type="InterPro" id="IPR009451">
    <property type="entry name" value="Metamine_DH_Hvc"/>
</dbReference>
<evidence type="ECO:0000256" key="2">
    <source>
        <dbReference type="ARBA" id="ARBA00010548"/>
    </source>
</evidence>
<keyword evidence="3" id="KW-0813">Transport</keyword>
<comment type="similarity">
    <text evidence="2">Belongs to the aromatic amine dehydrogenase heavy chain family.</text>
</comment>
<dbReference type="AlphaFoldDB" id="A0A1G8ANR3"/>
<evidence type="ECO:0000256" key="5">
    <source>
        <dbReference type="ARBA" id="ARBA00022764"/>
    </source>
</evidence>
<gene>
    <name evidence="10" type="ORF">SAMN04488136_11137</name>
</gene>
<name>A0A1G8ANR3_9VIBR</name>
<proteinExistence type="inferred from homology"/>
<accession>A0A1G8ANR3</accession>
<dbReference type="InterPro" id="IPR011044">
    <property type="entry name" value="Quino_amine_DH_bsu"/>
</dbReference>
<evidence type="ECO:0000313" key="11">
    <source>
        <dbReference type="Proteomes" id="UP000198854"/>
    </source>
</evidence>
<keyword evidence="8" id="KW-1015">Disulfide bond</keyword>
<keyword evidence="11" id="KW-1185">Reference proteome</keyword>
<evidence type="ECO:0000256" key="4">
    <source>
        <dbReference type="ARBA" id="ARBA00022729"/>
    </source>
</evidence>
<evidence type="ECO:0000256" key="1">
    <source>
        <dbReference type="ARBA" id="ARBA00004418"/>
    </source>
</evidence>
<dbReference type="Gene3D" id="2.130.10.10">
    <property type="entry name" value="YVTN repeat-like/Quinoprotein amine dehydrogenase"/>
    <property type="match status" value="1"/>
</dbReference>
<sequence length="380" mass="41147">MRKTLVCLLVCSAFSQAPVALAETQFVPDHVSVEKEIKPGPNVFVMDQSWSGTSMVTVFGSNDLKAKGNISTGLISQFGLSKDKSKLYTASVYPKRIVWGDIDAVVQKFDVKGLKLDKEIETSPKMAQVSATVNTFSLSSGDKYAFVQNATPAASVSVVDLATNKAVLEVPTPGCWGIYPSQDATKFSSLCGDGTVTSYQLSSDASSYEASKSDKIFDTDSDALFITSQRDGNKLMFTSFNGNMYVLDDSGKTAKLDEKFSYTKGIDGGWVPGGYEVIAYNKPNDIMFVTMHPDGHEGSHKDGATEIWGVNMKTHKVVTRMKAEEPISLAVSQTKSPDLFALTDWGIVTKYSFSGSPLAGKEVNKIEDAGGFTQMLMVDY</sequence>
<keyword evidence="7" id="KW-0560">Oxidoreductase</keyword>
<organism evidence="10 11">
    <name type="scientific">Vibrio xiamenensis</name>
    <dbReference type="NCBI Taxonomy" id="861298"/>
    <lineage>
        <taxon>Bacteria</taxon>
        <taxon>Pseudomonadati</taxon>
        <taxon>Pseudomonadota</taxon>
        <taxon>Gammaproteobacteria</taxon>
        <taxon>Vibrionales</taxon>
        <taxon>Vibrionaceae</taxon>
        <taxon>Vibrio</taxon>
    </lineage>
</organism>
<evidence type="ECO:0000313" key="10">
    <source>
        <dbReference type="EMBL" id="SDH22519.1"/>
    </source>
</evidence>
<keyword evidence="4 9" id="KW-0732">Signal</keyword>
<dbReference type="Proteomes" id="UP000198854">
    <property type="component" value="Unassembled WGS sequence"/>
</dbReference>
<comment type="subcellular location">
    <subcellularLocation>
        <location evidence="1">Periplasm</location>
    </subcellularLocation>
</comment>
<dbReference type="Pfam" id="PF06433">
    <property type="entry name" value="Me-amine-dh_H"/>
    <property type="match status" value="1"/>
</dbReference>
<feature type="disulfide bond" evidence="8">
    <location>
        <begin position="175"/>
        <end position="191"/>
    </location>
</feature>
<keyword evidence="6" id="KW-0249">Electron transport</keyword>
<dbReference type="InterPro" id="IPR015943">
    <property type="entry name" value="WD40/YVTN_repeat-like_dom_sf"/>
</dbReference>
<dbReference type="OrthoDB" id="185182at2"/>
<dbReference type="GO" id="GO:0030058">
    <property type="term" value="F:aliphatic amine dehydrogenase activity"/>
    <property type="evidence" value="ECO:0007669"/>
    <property type="project" value="InterPro"/>
</dbReference>
<evidence type="ECO:0000256" key="9">
    <source>
        <dbReference type="SAM" id="SignalP"/>
    </source>
</evidence>
<evidence type="ECO:0000256" key="3">
    <source>
        <dbReference type="ARBA" id="ARBA00022448"/>
    </source>
</evidence>
<dbReference type="STRING" id="861298.SAMN04488136_11137"/>
<reference evidence="10 11" key="1">
    <citation type="submission" date="2016-10" db="EMBL/GenBank/DDBJ databases">
        <authorList>
            <person name="de Groot N.N."/>
        </authorList>
    </citation>
    <scope>NUCLEOTIDE SEQUENCE [LARGE SCALE GENOMIC DNA]</scope>
    <source>
        <strain evidence="10 11">CGMCC 1.10228</strain>
    </source>
</reference>